<evidence type="ECO:0000313" key="4">
    <source>
        <dbReference type="Proteomes" id="UP000036261"/>
    </source>
</evidence>
<evidence type="ECO:0000256" key="2">
    <source>
        <dbReference type="ARBA" id="ARBA00023002"/>
    </source>
</evidence>
<dbReference type="PRINTS" id="PR00081">
    <property type="entry name" value="GDHRDH"/>
</dbReference>
<dbReference type="PANTHER" id="PTHR43477:SF1">
    <property type="entry name" value="DIHYDROANTICAPSIN 7-DEHYDROGENASE"/>
    <property type="match status" value="1"/>
</dbReference>
<organism evidence="3 4">
    <name type="scientific">Chryseobacterium angstadtii</name>
    <dbReference type="NCBI Taxonomy" id="558151"/>
    <lineage>
        <taxon>Bacteria</taxon>
        <taxon>Pseudomonadati</taxon>
        <taxon>Bacteroidota</taxon>
        <taxon>Flavobacteriia</taxon>
        <taxon>Flavobacteriales</taxon>
        <taxon>Weeksellaceae</taxon>
        <taxon>Chryseobacterium group</taxon>
        <taxon>Chryseobacterium</taxon>
    </lineage>
</organism>
<dbReference type="STRING" id="558151.ACM46_14805"/>
<dbReference type="Proteomes" id="UP000036261">
    <property type="component" value="Unassembled WGS sequence"/>
</dbReference>
<protein>
    <submittedName>
        <fullName evidence="3">Short-chain dehydrogenase</fullName>
    </submittedName>
</protein>
<dbReference type="GO" id="GO:0016491">
    <property type="term" value="F:oxidoreductase activity"/>
    <property type="evidence" value="ECO:0007669"/>
    <property type="project" value="UniProtKB-KW"/>
</dbReference>
<name>A0A0J7I9Y0_9FLAO</name>
<dbReference type="RefSeq" id="WP_048507444.1">
    <property type="nucleotide sequence ID" value="NZ_LFND01000004.1"/>
</dbReference>
<dbReference type="PATRIC" id="fig|558151.6.peg.3130"/>
<dbReference type="CDD" id="cd05233">
    <property type="entry name" value="SDR_c"/>
    <property type="match status" value="1"/>
</dbReference>
<reference evidence="3 4" key="1">
    <citation type="journal article" date="2013" name="Int. J. Syst. Evol. Microbiol.">
        <title>Chryseobacterium angstadtii sp. nov., isolated from a newt tank.</title>
        <authorList>
            <person name="Kirk K.E."/>
            <person name="Hoffman J.A."/>
            <person name="Smith K.A."/>
            <person name="Strahan B.L."/>
            <person name="Failor K.C."/>
            <person name="Krebs J.E."/>
            <person name="Gale A.N."/>
            <person name="Do T.D."/>
            <person name="Sontag T.C."/>
            <person name="Batties A.M."/>
            <person name="Mistiszyn K."/>
            <person name="Newman J.D."/>
        </authorList>
    </citation>
    <scope>NUCLEOTIDE SEQUENCE [LARGE SCALE GENOMIC DNA]</scope>
    <source>
        <strain evidence="3 4">KM</strain>
    </source>
</reference>
<evidence type="ECO:0000313" key="3">
    <source>
        <dbReference type="EMBL" id="KMQ63198.1"/>
    </source>
</evidence>
<dbReference type="InterPro" id="IPR036291">
    <property type="entry name" value="NAD(P)-bd_dom_sf"/>
</dbReference>
<dbReference type="Pfam" id="PF13561">
    <property type="entry name" value="adh_short_C2"/>
    <property type="match status" value="1"/>
</dbReference>
<comment type="similarity">
    <text evidence="1">Belongs to the short-chain dehydrogenases/reductases (SDR) family.</text>
</comment>
<sequence length="250" mass="27312">MQRFKNKTGLITGGTNGMGLATAKQFIKEGGNIIITGRSEETVQNALKELGENAFGFVSDAGNMTDLLKLKQEVEKYTEVIDFVFPNAGYGKFSPVENVDENYFNELFNMLVKGPFFTVQQMLPLMKKGSSVVFNTSVATEIAMPDFSVYSAAKSAVQSFIKTFAVELTERGIRVNGISPGHIKTNIFKNTGLNAKQIESAVQHIIPTIPFKRQGEPEEIASAVLFLASEEASYIHGAELKVDAGISVIR</sequence>
<dbReference type="InterPro" id="IPR002347">
    <property type="entry name" value="SDR_fam"/>
</dbReference>
<dbReference type="EMBL" id="LFND01000004">
    <property type="protein sequence ID" value="KMQ63198.1"/>
    <property type="molecule type" value="Genomic_DNA"/>
</dbReference>
<dbReference type="AlphaFoldDB" id="A0A0J7I9Y0"/>
<dbReference type="PROSITE" id="PS00061">
    <property type="entry name" value="ADH_SHORT"/>
    <property type="match status" value="1"/>
</dbReference>
<evidence type="ECO:0000256" key="1">
    <source>
        <dbReference type="ARBA" id="ARBA00006484"/>
    </source>
</evidence>
<accession>A0A0J7I9Y0</accession>
<proteinExistence type="inferred from homology"/>
<dbReference type="Gene3D" id="3.40.50.720">
    <property type="entry name" value="NAD(P)-binding Rossmann-like Domain"/>
    <property type="match status" value="1"/>
</dbReference>
<dbReference type="InterPro" id="IPR020904">
    <property type="entry name" value="Sc_DH/Rdtase_CS"/>
</dbReference>
<dbReference type="PANTHER" id="PTHR43477">
    <property type="entry name" value="DIHYDROANTICAPSIN 7-DEHYDROGENASE"/>
    <property type="match status" value="1"/>
</dbReference>
<comment type="caution">
    <text evidence="3">The sequence shown here is derived from an EMBL/GenBank/DDBJ whole genome shotgun (WGS) entry which is preliminary data.</text>
</comment>
<dbReference type="InterPro" id="IPR051122">
    <property type="entry name" value="SDR_DHRS6-like"/>
</dbReference>
<keyword evidence="2" id="KW-0560">Oxidoreductase</keyword>
<dbReference type="SUPFAM" id="SSF51735">
    <property type="entry name" value="NAD(P)-binding Rossmann-fold domains"/>
    <property type="match status" value="1"/>
</dbReference>
<dbReference type="FunFam" id="3.40.50.720:FF:000084">
    <property type="entry name" value="Short-chain dehydrogenase reductase"/>
    <property type="match status" value="1"/>
</dbReference>
<gene>
    <name evidence="3" type="ORF">ACM46_14805</name>
</gene>
<keyword evidence="4" id="KW-1185">Reference proteome</keyword>
<dbReference type="OrthoDB" id="9803333at2"/>